<evidence type="ECO:0000313" key="3">
    <source>
        <dbReference type="Proteomes" id="UP000178636"/>
    </source>
</evidence>
<keyword evidence="1" id="KW-0812">Transmembrane</keyword>
<evidence type="ECO:0000313" key="2">
    <source>
        <dbReference type="EMBL" id="OGZ10790.1"/>
    </source>
</evidence>
<accession>A0A1G2DD55</accession>
<keyword evidence="1" id="KW-1133">Transmembrane helix</keyword>
<proteinExistence type="predicted"/>
<reference evidence="2 3" key="1">
    <citation type="journal article" date="2016" name="Nat. Commun.">
        <title>Thousands of microbial genomes shed light on interconnected biogeochemical processes in an aquifer system.</title>
        <authorList>
            <person name="Anantharaman K."/>
            <person name="Brown C.T."/>
            <person name="Hug L.A."/>
            <person name="Sharon I."/>
            <person name="Castelle C.J."/>
            <person name="Probst A.J."/>
            <person name="Thomas B.C."/>
            <person name="Singh A."/>
            <person name="Wilkins M.J."/>
            <person name="Karaoz U."/>
            <person name="Brodie E.L."/>
            <person name="Williams K.H."/>
            <person name="Hubbard S.S."/>
            <person name="Banfield J.F."/>
        </authorList>
    </citation>
    <scope>NUCLEOTIDE SEQUENCE [LARGE SCALE GENOMIC DNA]</scope>
</reference>
<dbReference type="STRING" id="1798664.A3C93_05760"/>
<dbReference type="EMBL" id="MHLO01000046">
    <property type="protein sequence ID" value="OGZ10790.1"/>
    <property type="molecule type" value="Genomic_DNA"/>
</dbReference>
<keyword evidence="1" id="KW-0472">Membrane</keyword>
<gene>
    <name evidence="2" type="ORF">A3C93_05760</name>
</gene>
<dbReference type="AlphaFoldDB" id="A0A1G2DD55"/>
<feature type="transmembrane region" description="Helical" evidence="1">
    <location>
        <begin position="255"/>
        <end position="277"/>
    </location>
</feature>
<protein>
    <submittedName>
        <fullName evidence="2">Uncharacterized protein</fullName>
    </submittedName>
</protein>
<feature type="transmembrane region" description="Helical" evidence="1">
    <location>
        <begin position="204"/>
        <end position="222"/>
    </location>
</feature>
<evidence type="ECO:0000256" key="1">
    <source>
        <dbReference type="SAM" id="Phobius"/>
    </source>
</evidence>
<dbReference type="Proteomes" id="UP000178636">
    <property type="component" value="Unassembled WGS sequence"/>
</dbReference>
<comment type="caution">
    <text evidence="2">The sequence shown here is derived from an EMBL/GenBank/DDBJ whole genome shotgun (WGS) entry which is preliminary data.</text>
</comment>
<organism evidence="2 3">
    <name type="scientific">Candidatus Lloydbacteria bacterium RIFCSPHIGHO2_02_FULL_54_17</name>
    <dbReference type="NCBI Taxonomy" id="1798664"/>
    <lineage>
        <taxon>Bacteria</taxon>
        <taxon>Candidatus Lloydiibacteriota</taxon>
    </lineage>
</organism>
<name>A0A1G2DD55_9BACT</name>
<sequence>MNKEGLPEGISGNETAEALRREFALYTDERSRRFDRNIEDNMRSASPDSLDFLDAVKKNYSETHVSVLGTPVDIVGILHTPETYAFHRERIEERIRKSSAVFLECAPDAGGLFDEQTIAELREIIQKYVPGADMTGFQDAIVNDNPAVNFFRETESIAAKYDKPVVSSDPLAGGGHIVRFFKEVVGPGDSLRDFDIKVAELERIAATGALGVAGGVAFSLIYDQVRKGRGRREEGGANPRETLPEKKGGMSRRTFLKSALGLGAVGMVGALGVNLGARIDQELTSDPKLAAMLFELTDYRNTAIAKAMEMYAEEKHAELKTLCAVFGRYHEKPLAHYLAHPTLRETKYALYKPYRDLRAPELSEYRFRLSDHPDPTKGKFGRWEETLHRQLD</sequence>